<sequence>MPEKIIDEVNYLMTLTDDELNELLINEKYNKANLCELVRRTLKVANEYKKAFEYEISEEKKETDESLKLYERKEVAE</sequence>
<evidence type="ECO:0008006" key="3">
    <source>
        <dbReference type="Google" id="ProtNLM"/>
    </source>
</evidence>
<accession>A0ABY3FWQ1</accession>
<comment type="caution">
    <text evidence="1">The sequence shown here is derived from an EMBL/GenBank/DDBJ whole genome shotgun (WGS) entry which is preliminary data.</text>
</comment>
<dbReference type="Proteomes" id="UP000429980">
    <property type="component" value="Unassembled WGS sequence"/>
</dbReference>
<protein>
    <recommendedName>
        <fullName evidence="3">Group-specific protein</fullName>
    </recommendedName>
</protein>
<dbReference type="EMBL" id="NILF01000033">
    <property type="protein sequence ID" value="TWL39562.1"/>
    <property type="molecule type" value="Genomic_DNA"/>
</dbReference>
<gene>
    <name evidence="1" type="ORF">CHCC15381_4128</name>
</gene>
<reference evidence="1 2" key="1">
    <citation type="submission" date="2019-06" db="EMBL/GenBank/DDBJ databases">
        <title>Genome sequence analysis of &gt;100 Bacillus licheniformis strains suggests intrinsic resistance to this species.</title>
        <authorList>
            <person name="Wels M."/>
            <person name="Siezen R.J."/>
            <person name="Johansen E."/>
            <person name="Stuer-Lauridsen B."/>
            <person name="Bjerre K."/>
            <person name="Nielsen B.K.K."/>
        </authorList>
    </citation>
    <scope>NUCLEOTIDE SEQUENCE [LARGE SCALE GENOMIC DNA]</scope>
    <source>
        <strain evidence="1 2">BAC-15381</strain>
    </source>
</reference>
<proteinExistence type="predicted"/>
<name>A0ABY3FWQ1_9BACI</name>
<keyword evidence="2" id="KW-1185">Reference proteome</keyword>
<evidence type="ECO:0000313" key="2">
    <source>
        <dbReference type="Proteomes" id="UP000429980"/>
    </source>
</evidence>
<organism evidence="1 2">
    <name type="scientific">Bacillus paralicheniformis</name>
    <dbReference type="NCBI Taxonomy" id="1648923"/>
    <lineage>
        <taxon>Bacteria</taxon>
        <taxon>Bacillati</taxon>
        <taxon>Bacillota</taxon>
        <taxon>Bacilli</taxon>
        <taxon>Bacillales</taxon>
        <taxon>Bacillaceae</taxon>
        <taxon>Bacillus</taxon>
    </lineage>
</organism>
<dbReference type="RefSeq" id="WP_143261040.1">
    <property type="nucleotide sequence ID" value="NZ_CP120601.2"/>
</dbReference>
<evidence type="ECO:0000313" key="1">
    <source>
        <dbReference type="EMBL" id="TWL39562.1"/>
    </source>
</evidence>